<comment type="caution">
    <text evidence="2">The sequence shown here is derived from an EMBL/GenBank/DDBJ whole genome shotgun (WGS) entry which is preliminary data.</text>
</comment>
<feature type="region of interest" description="Disordered" evidence="1">
    <location>
        <begin position="1"/>
        <end position="25"/>
    </location>
</feature>
<dbReference type="EMBL" id="JAHQIW010003570">
    <property type="protein sequence ID" value="KAJ1359198.1"/>
    <property type="molecule type" value="Genomic_DNA"/>
</dbReference>
<keyword evidence="3" id="KW-1185">Reference proteome</keyword>
<evidence type="ECO:0000256" key="1">
    <source>
        <dbReference type="SAM" id="MobiDB-lite"/>
    </source>
</evidence>
<proteinExistence type="predicted"/>
<gene>
    <name evidence="2" type="ORF">KIN20_017882</name>
</gene>
<name>A0AAD5MM43_PARTN</name>
<evidence type="ECO:0000313" key="2">
    <source>
        <dbReference type="EMBL" id="KAJ1359198.1"/>
    </source>
</evidence>
<sequence length="65" mass="7040">MAAGSFQESDSDDEAEGTSADTTQWVAGRVPWSRLRPILNERLGGVQGKAFSLCLVAVDSYDVFM</sequence>
<evidence type="ECO:0000313" key="3">
    <source>
        <dbReference type="Proteomes" id="UP001196413"/>
    </source>
</evidence>
<dbReference type="Proteomes" id="UP001196413">
    <property type="component" value="Unassembled WGS sequence"/>
</dbReference>
<protein>
    <submittedName>
        <fullName evidence="2">Uncharacterized protein</fullName>
    </submittedName>
</protein>
<accession>A0AAD5MM43</accession>
<dbReference type="AlphaFoldDB" id="A0AAD5MM43"/>
<organism evidence="2 3">
    <name type="scientific">Parelaphostrongylus tenuis</name>
    <name type="common">Meningeal worm</name>
    <dbReference type="NCBI Taxonomy" id="148309"/>
    <lineage>
        <taxon>Eukaryota</taxon>
        <taxon>Metazoa</taxon>
        <taxon>Ecdysozoa</taxon>
        <taxon>Nematoda</taxon>
        <taxon>Chromadorea</taxon>
        <taxon>Rhabditida</taxon>
        <taxon>Rhabditina</taxon>
        <taxon>Rhabditomorpha</taxon>
        <taxon>Strongyloidea</taxon>
        <taxon>Metastrongylidae</taxon>
        <taxon>Parelaphostrongylus</taxon>
    </lineage>
</organism>
<reference evidence="2" key="1">
    <citation type="submission" date="2021-06" db="EMBL/GenBank/DDBJ databases">
        <title>Parelaphostrongylus tenuis whole genome reference sequence.</title>
        <authorList>
            <person name="Garwood T.J."/>
            <person name="Larsen P.A."/>
            <person name="Fountain-Jones N.M."/>
            <person name="Garbe J.R."/>
            <person name="Macchietto M.G."/>
            <person name="Kania S.A."/>
            <person name="Gerhold R.W."/>
            <person name="Richards J.E."/>
            <person name="Wolf T.M."/>
        </authorList>
    </citation>
    <scope>NUCLEOTIDE SEQUENCE</scope>
    <source>
        <strain evidence="2">MNPRO001-30</strain>
        <tissue evidence="2">Meninges</tissue>
    </source>
</reference>